<reference evidence="1" key="1">
    <citation type="submission" date="2022-01" db="EMBL/GenBank/DDBJ databases">
        <authorList>
            <person name="Wang Y."/>
        </authorList>
    </citation>
    <scope>NUCLEOTIDE SEQUENCE</scope>
    <source>
        <strain evidence="1">WB101</strain>
    </source>
</reference>
<gene>
    <name evidence="1" type="ORF">L6773_02055</name>
</gene>
<accession>A0ABS9K943</accession>
<name>A0ABS9K943_9BACT</name>
<reference evidence="1" key="2">
    <citation type="submission" date="2024-05" db="EMBL/GenBank/DDBJ databases">
        <title>Rhodohalobacter halophilus gen. nov., sp. nov., a moderately halophilic member of the family Balneolaceae.</title>
        <authorList>
            <person name="Xia J."/>
        </authorList>
    </citation>
    <scope>NUCLEOTIDE SEQUENCE</scope>
    <source>
        <strain evidence="1">WB101</strain>
    </source>
</reference>
<protein>
    <submittedName>
        <fullName evidence="1">Uncharacterized protein</fullName>
    </submittedName>
</protein>
<dbReference type="EMBL" id="JAKLWS010000001">
    <property type="protein sequence ID" value="MCG2587332.1"/>
    <property type="molecule type" value="Genomic_DNA"/>
</dbReference>
<keyword evidence="2" id="KW-1185">Reference proteome</keyword>
<proteinExistence type="predicted"/>
<comment type="caution">
    <text evidence="1">The sequence shown here is derived from an EMBL/GenBank/DDBJ whole genome shotgun (WGS) entry which is preliminary data.</text>
</comment>
<organism evidence="1 2">
    <name type="scientific">Rhodohalobacter sulfatireducens</name>
    <dbReference type="NCBI Taxonomy" id="2911366"/>
    <lineage>
        <taxon>Bacteria</taxon>
        <taxon>Pseudomonadati</taxon>
        <taxon>Balneolota</taxon>
        <taxon>Balneolia</taxon>
        <taxon>Balneolales</taxon>
        <taxon>Balneolaceae</taxon>
        <taxon>Rhodohalobacter</taxon>
    </lineage>
</organism>
<dbReference type="RefSeq" id="WP_237852170.1">
    <property type="nucleotide sequence ID" value="NZ_JAKLWS010000001.1"/>
</dbReference>
<evidence type="ECO:0000313" key="1">
    <source>
        <dbReference type="EMBL" id="MCG2587332.1"/>
    </source>
</evidence>
<sequence length="83" mass="9745">MNSEVWQIKIKLDVPQEVIEYFQLEQQWENEGGAITKNEKAEIEHDIKAPLKPGMCYYVMDGRFEIQDNNLLYVADIHPDYNG</sequence>
<evidence type="ECO:0000313" key="2">
    <source>
        <dbReference type="Proteomes" id="UP001165366"/>
    </source>
</evidence>
<dbReference type="Proteomes" id="UP001165366">
    <property type="component" value="Unassembled WGS sequence"/>
</dbReference>